<dbReference type="STRING" id="1123397.SAMN05660831_00499"/>
<evidence type="ECO:0000313" key="1">
    <source>
        <dbReference type="EMBL" id="SFD02455.1"/>
    </source>
</evidence>
<sequence>MTATATETAIETLTLPPDGPFPNNPALPVILHREAFTDPDPATIEATFAAHGWPPAWRWGVFDWHHFHASAHEALGCYKGSATLQLGGPNGPLVDVAAADTVVLPAGTAHRAVATRDGFRCVGAYPEGQEPDVQRGDGDAFEALEYRIHHVPLPAQDPVHGSAGSLTGHHPD</sequence>
<dbReference type="RefSeq" id="WP_205407727.1">
    <property type="nucleotide sequence ID" value="NZ_FOMJ01000001.1"/>
</dbReference>
<name>A0A1I1NYB6_9GAMM</name>
<evidence type="ECO:0000313" key="2">
    <source>
        <dbReference type="Proteomes" id="UP000198611"/>
    </source>
</evidence>
<dbReference type="InterPro" id="IPR014500">
    <property type="entry name" value="UCP019307_cupin"/>
</dbReference>
<dbReference type="Gene3D" id="2.60.120.10">
    <property type="entry name" value="Jelly Rolls"/>
    <property type="match status" value="1"/>
</dbReference>
<dbReference type="PANTHER" id="PTHR36448">
    <property type="entry name" value="BLR7373 PROTEIN"/>
    <property type="match status" value="1"/>
</dbReference>
<dbReference type="CDD" id="cd02219">
    <property type="entry name" value="cupin_YjlB-like"/>
    <property type="match status" value="1"/>
</dbReference>
<accession>A0A1I1NYB6</accession>
<gene>
    <name evidence="1" type="ORF">SAMN05660831_00499</name>
</gene>
<proteinExistence type="predicted"/>
<organism evidence="1 2">
    <name type="scientific">Thiohalospira halophila DSM 15071</name>
    <dbReference type="NCBI Taxonomy" id="1123397"/>
    <lineage>
        <taxon>Bacteria</taxon>
        <taxon>Pseudomonadati</taxon>
        <taxon>Pseudomonadota</taxon>
        <taxon>Gammaproteobacteria</taxon>
        <taxon>Thiohalospirales</taxon>
        <taxon>Thiohalospiraceae</taxon>
        <taxon>Thiohalospira</taxon>
    </lineage>
</organism>
<dbReference type="SUPFAM" id="SSF51182">
    <property type="entry name" value="RmlC-like cupins"/>
    <property type="match status" value="1"/>
</dbReference>
<dbReference type="EMBL" id="FOMJ01000001">
    <property type="protein sequence ID" value="SFD02455.1"/>
    <property type="molecule type" value="Genomic_DNA"/>
</dbReference>
<protein>
    <submittedName>
        <fullName evidence="1">Uncharacterized protein YjlB</fullName>
    </submittedName>
</protein>
<dbReference type="Proteomes" id="UP000198611">
    <property type="component" value="Unassembled WGS sequence"/>
</dbReference>
<dbReference type="AlphaFoldDB" id="A0A1I1NYB6"/>
<dbReference type="PIRSF" id="PIRSF019307">
    <property type="entry name" value="UCP019307"/>
    <property type="match status" value="1"/>
</dbReference>
<dbReference type="InterPro" id="IPR047121">
    <property type="entry name" value="YjiB-like"/>
</dbReference>
<dbReference type="PANTHER" id="PTHR36448:SF2">
    <property type="entry name" value="CUPIN TYPE-1 DOMAIN-CONTAINING PROTEIN"/>
    <property type="match status" value="1"/>
</dbReference>
<dbReference type="InterPro" id="IPR011051">
    <property type="entry name" value="RmlC_Cupin_sf"/>
</dbReference>
<reference evidence="1 2" key="1">
    <citation type="submission" date="2016-10" db="EMBL/GenBank/DDBJ databases">
        <authorList>
            <person name="de Groot N.N."/>
        </authorList>
    </citation>
    <scope>NUCLEOTIDE SEQUENCE [LARGE SCALE GENOMIC DNA]</scope>
    <source>
        <strain evidence="1 2">HL3</strain>
    </source>
</reference>
<keyword evidence="2" id="KW-1185">Reference proteome</keyword>
<dbReference type="InterPro" id="IPR014710">
    <property type="entry name" value="RmlC-like_jellyroll"/>
</dbReference>